<dbReference type="GO" id="GO:0005730">
    <property type="term" value="C:nucleolus"/>
    <property type="evidence" value="ECO:0007669"/>
    <property type="project" value="InterPro"/>
</dbReference>
<accession>A0A0G4HP60</accession>
<dbReference type="GO" id="GO:0033314">
    <property type="term" value="P:mitotic DNA replication checkpoint signaling"/>
    <property type="evidence" value="ECO:0007669"/>
    <property type="project" value="TreeGrafter"/>
</dbReference>
<evidence type="ECO:0000256" key="2">
    <source>
        <dbReference type="ARBA" id="ARBA00005563"/>
    </source>
</evidence>
<dbReference type="EMBL" id="CDMZ01003332">
    <property type="protein sequence ID" value="CEM45975.1"/>
    <property type="molecule type" value="Genomic_DNA"/>
</dbReference>
<comment type="subcellular location">
    <subcellularLocation>
        <location evidence="1">Nucleus</location>
    </subcellularLocation>
</comment>
<dbReference type="InterPro" id="IPR016580">
    <property type="entry name" value="HUS1"/>
</dbReference>
<dbReference type="GO" id="GO:0000723">
    <property type="term" value="P:telomere maintenance"/>
    <property type="evidence" value="ECO:0007669"/>
    <property type="project" value="TreeGrafter"/>
</dbReference>
<evidence type="ECO:0000313" key="6">
    <source>
        <dbReference type="EMBL" id="CEM45975.1"/>
    </source>
</evidence>
<dbReference type="Pfam" id="PF04005">
    <property type="entry name" value="Hus1"/>
    <property type="match status" value="1"/>
</dbReference>
<evidence type="ECO:0000256" key="4">
    <source>
        <dbReference type="PIRNR" id="PIRNR011312"/>
    </source>
</evidence>
<reference evidence="6" key="1">
    <citation type="submission" date="2014-11" db="EMBL/GenBank/DDBJ databases">
        <authorList>
            <person name="Otto D Thomas"/>
            <person name="Naeem Raeece"/>
        </authorList>
    </citation>
    <scope>NUCLEOTIDE SEQUENCE</scope>
</reference>
<protein>
    <recommendedName>
        <fullName evidence="4">Checkpoint protein</fullName>
    </recommendedName>
</protein>
<dbReference type="VEuPathDB" id="CryptoDB:Cvel_29684"/>
<feature type="region of interest" description="Disordered" evidence="5">
    <location>
        <begin position="202"/>
        <end position="228"/>
    </location>
</feature>
<keyword evidence="3" id="KW-0539">Nucleus</keyword>
<dbReference type="InterPro" id="IPR007150">
    <property type="entry name" value="HUS1/Mec3"/>
</dbReference>
<dbReference type="PIRSF" id="PIRSF011312">
    <property type="entry name" value="Cell_cycle_HUS1"/>
    <property type="match status" value="1"/>
</dbReference>
<evidence type="ECO:0000256" key="1">
    <source>
        <dbReference type="ARBA" id="ARBA00004123"/>
    </source>
</evidence>
<name>A0A0G4HP60_9ALVE</name>
<comment type="similarity">
    <text evidence="2 4">Belongs to the HUS1 family.</text>
</comment>
<dbReference type="Gene3D" id="3.70.10.10">
    <property type="match status" value="1"/>
</dbReference>
<organism evidence="6">
    <name type="scientific">Chromera velia CCMP2878</name>
    <dbReference type="NCBI Taxonomy" id="1169474"/>
    <lineage>
        <taxon>Eukaryota</taxon>
        <taxon>Sar</taxon>
        <taxon>Alveolata</taxon>
        <taxon>Colpodellida</taxon>
        <taxon>Chromeraceae</taxon>
        <taxon>Chromera</taxon>
    </lineage>
</organism>
<dbReference type="GO" id="GO:0030896">
    <property type="term" value="C:checkpoint clamp complex"/>
    <property type="evidence" value="ECO:0007669"/>
    <property type="project" value="InterPro"/>
</dbReference>
<evidence type="ECO:0000256" key="3">
    <source>
        <dbReference type="ARBA" id="ARBA00023242"/>
    </source>
</evidence>
<dbReference type="GO" id="GO:0006289">
    <property type="term" value="P:nucleotide-excision repair"/>
    <property type="evidence" value="ECO:0007669"/>
    <property type="project" value="TreeGrafter"/>
</dbReference>
<dbReference type="GO" id="GO:0000724">
    <property type="term" value="P:double-strand break repair via homologous recombination"/>
    <property type="evidence" value="ECO:0007669"/>
    <property type="project" value="TreeGrafter"/>
</dbReference>
<feature type="region of interest" description="Disordered" evidence="5">
    <location>
        <begin position="288"/>
        <end position="328"/>
    </location>
</feature>
<feature type="compositionally biased region" description="Basic and acidic residues" evidence="5">
    <location>
        <begin position="304"/>
        <end position="328"/>
    </location>
</feature>
<proteinExistence type="inferred from homology"/>
<dbReference type="GO" id="GO:0031573">
    <property type="term" value="P:mitotic intra-S DNA damage checkpoint signaling"/>
    <property type="evidence" value="ECO:0007669"/>
    <property type="project" value="TreeGrafter"/>
</dbReference>
<sequence length="328" mass="36075">MFEKKTSRFLVRMCPSDFAMTIRGQEEGADFLCWCQIPMKRLCETVLIESKRHDIIGVSIELEHLANALRYASAGEVTMLRLAKKDGVPVLCFEIRLAHPDSANDVAMIITHQCFVEILPGEEAESLTTPGLEGLKEWRFFLPNFRQVKSCVERLRIAGGEEIVLEIHKEGGGDSTNATLKLSMETPDVNLVATFANADLLVDDDDEPPGPQAAAGNEAGARQRRGRRSGQTFFKAKAVSTLMHSASLVSDRVVFCLVPQRLLVLYTFHEEVDGYLVEYLPACEHAVEGGGNEEGKPPSPSRENAGDGDHGGQRESDEGDRDVQMGEG</sequence>
<dbReference type="AlphaFoldDB" id="A0A0G4HP60"/>
<dbReference type="GO" id="GO:0035861">
    <property type="term" value="C:site of double-strand break"/>
    <property type="evidence" value="ECO:0007669"/>
    <property type="project" value="TreeGrafter"/>
</dbReference>
<gene>
    <name evidence="6" type="ORF">Cvel_29684</name>
</gene>
<dbReference type="PANTHER" id="PTHR12900:SF0">
    <property type="entry name" value="CHECKPOINT PROTEIN"/>
    <property type="match status" value="1"/>
</dbReference>
<dbReference type="PANTHER" id="PTHR12900">
    <property type="entry name" value="MITOTIC AND DNA DAMAGE CHECKPOINT PROTEIN HUS1"/>
    <property type="match status" value="1"/>
</dbReference>
<dbReference type="GO" id="GO:0044778">
    <property type="term" value="P:meiotic DNA integrity checkpoint signaling"/>
    <property type="evidence" value="ECO:0007669"/>
    <property type="project" value="TreeGrafter"/>
</dbReference>
<evidence type="ECO:0000256" key="5">
    <source>
        <dbReference type="SAM" id="MobiDB-lite"/>
    </source>
</evidence>